<organism evidence="2 3">
    <name type="scientific">Leucosporidium creatinivorum</name>
    <dbReference type="NCBI Taxonomy" id="106004"/>
    <lineage>
        <taxon>Eukaryota</taxon>
        <taxon>Fungi</taxon>
        <taxon>Dikarya</taxon>
        <taxon>Basidiomycota</taxon>
        <taxon>Pucciniomycotina</taxon>
        <taxon>Microbotryomycetes</taxon>
        <taxon>Leucosporidiales</taxon>
        <taxon>Leucosporidium</taxon>
    </lineage>
</organism>
<sequence>MDTTPEPTFHLITSDKASIPVDKQLLCAVSSVFRDILSLPGSNQNECEVAEHQSTIKSFLVVLKGSDAFLMPEELEMLVTAADKYDVPLLTEALKAKCWSLVNLKIHPLRTFAIATSLGGDVLINAAARTTLGEFEDLEQIKGWHLGCSDFWLLKLDHFRLQRLNFARDLLTRTAGPVFYVTRRQPCTCCPNREPLSALRLWKDASHAVLRELSAGTDIHEAISSEIHRTTPPPSLCAGCRELVEGWIAEVGGEWRNAPDKTCG</sequence>
<dbReference type="SUPFAM" id="SSF54695">
    <property type="entry name" value="POZ domain"/>
    <property type="match status" value="1"/>
</dbReference>
<dbReference type="InterPro" id="IPR000210">
    <property type="entry name" value="BTB/POZ_dom"/>
</dbReference>
<dbReference type="Gene3D" id="3.30.710.10">
    <property type="entry name" value="Potassium Channel Kv1.1, Chain A"/>
    <property type="match status" value="1"/>
</dbReference>
<dbReference type="EMBL" id="MCGR01000127">
    <property type="protein sequence ID" value="ORY43938.1"/>
    <property type="molecule type" value="Genomic_DNA"/>
</dbReference>
<comment type="caution">
    <text evidence="2">The sequence shown here is derived from an EMBL/GenBank/DDBJ whole genome shotgun (WGS) entry which is preliminary data.</text>
</comment>
<dbReference type="InParanoid" id="A0A1Y2CA67"/>
<reference evidence="2 3" key="1">
    <citation type="submission" date="2016-07" db="EMBL/GenBank/DDBJ databases">
        <title>Pervasive Adenine N6-methylation of Active Genes in Fungi.</title>
        <authorList>
            <consortium name="DOE Joint Genome Institute"/>
            <person name="Mondo S.J."/>
            <person name="Dannebaum R.O."/>
            <person name="Kuo R.C."/>
            <person name="Labutti K."/>
            <person name="Haridas S."/>
            <person name="Kuo A."/>
            <person name="Salamov A."/>
            <person name="Ahrendt S.R."/>
            <person name="Lipzen A."/>
            <person name="Sullivan W."/>
            <person name="Andreopoulos W.B."/>
            <person name="Clum A."/>
            <person name="Lindquist E."/>
            <person name="Daum C."/>
            <person name="Ramamoorthy G.K."/>
            <person name="Gryganskyi A."/>
            <person name="Culley D."/>
            <person name="Magnuson J.K."/>
            <person name="James T.Y."/>
            <person name="O'Malley M.A."/>
            <person name="Stajich J.E."/>
            <person name="Spatafora J.W."/>
            <person name="Visel A."/>
            <person name="Grigoriev I.V."/>
        </authorList>
    </citation>
    <scope>NUCLEOTIDE SEQUENCE [LARGE SCALE GENOMIC DNA]</scope>
    <source>
        <strain evidence="2 3">62-1032</strain>
    </source>
</reference>
<name>A0A1Y2CA67_9BASI</name>
<dbReference type="SMART" id="SM00225">
    <property type="entry name" value="BTB"/>
    <property type="match status" value="1"/>
</dbReference>
<keyword evidence="3" id="KW-1185">Reference proteome</keyword>
<evidence type="ECO:0000313" key="3">
    <source>
        <dbReference type="Proteomes" id="UP000193467"/>
    </source>
</evidence>
<evidence type="ECO:0000313" key="2">
    <source>
        <dbReference type="EMBL" id="ORY43938.1"/>
    </source>
</evidence>
<dbReference type="InterPro" id="IPR011333">
    <property type="entry name" value="SKP1/BTB/POZ_sf"/>
</dbReference>
<dbReference type="Pfam" id="PF00651">
    <property type="entry name" value="BTB"/>
    <property type="match status" value="1"/>
</dbReference>
<accession>A0A1Y2CA67</accession>
<feature type="domain" description="BTB" evidence="1">
    <location>
        <begin position="7"/>
        <end position="102"/>
    </location>
</feature>
<dbReference type="AlphaFoldDB" id="A0A1Y2CA67"/>
<gene>
    <name evidence="2" type="ORF">BCR35DRAFT_336336</name>
</gene>
<dbReference type="Proteomes" id="UP000193467">
    <property type="component" value="Unassembled WGS sequence"/>
</dbReference>
<evidence type="ECO:0000259" key="1">
    <source>
        <dbReference type="SMART" id="SM00225"/>
    </source>
</evidence>
<protein>
    <recommendedName>
        <fullName evidence="1">BTB domain-containing protein</fullName>
    </recommendedName>
</protein>
<proteinExistence type="predicted"/>
<dbReference type="OrthoDB" id="2529516at2759"/>